<sequence>MDETRKAILNDSNHIISKLQLLSVFFGDDIIYKIYLRSQVIHQLFEDNPELDINKLELFHLQFTQTLLDLLRKIKKNNEKNIMIVLDEIQINKDLITRIKDSVLSQDQFRLDQQRQMLKINTSLRKLYQVLSDDSSEYPFSKNINAFSARYSHDFYNEVPPALLLELIDYEPKDVYTTAYATIQRKLMGQLCKNDFRSTFYCGLRAGEMVAEVYQLNDTDKYFLYFAARNLFLFCDVSKIDTGTPSNEISKKETFMHELEDKNDRLNSTISSLKTAIPAEVKSLLIDNYRKLNDINFLQNISDVDVQANMLKSMLNTDLM</sequence>
<dbReference type="RefSeq" id="WP_173415295.1">
    <property type="nucleotide sequence ID" value="NZ_CP054139.1"/>
</dbReference>
<reference evidence="1 2" key="1">
    <citation type="submission" date="2020-05" db="EMBL/GenBank/DDBJ databases">
        <title>Mucilaginibacter mali sp. nov.</title>
        <authorList>
            <person name="Kim H.S."/>
            <person name="Lee K.C."/>
            <person name="Suh M.K."/>
            <person name="Kim J.-S."/>
            <person name="Han K.-I."/>
            <person name="Eom M.K."/>
            <person name="Shin Y.K."/>
            <person name="Lee J.-S."/>
        </authorList>
    </citation>
    <scope>NUCLEOTIDE SEQUENCE [LARGE SCALE GENOMIC DNA]</scope>
    <source>
        <strain evidence="1 2">G2-14</strain>
    </source>
</reference>
<accession>A0A7D4UKG3</accession>
<dbReference type="KEGG" id="mmab:HQ865_12930"/>
<protein>
    <submittedName>
        <fullName evidence="1">Uncharacterized protein</fullName>
    </submittedName>
</protein>
<dbReference type="Proteomes" id="UP000505355">
    <property type="component" value="Chromosome"/>
</dbReference>
<keyword evidence="2" id="KW-1185">Reference proteome</keyword>
<evidence type="ECO:0000313" key="1">
    <source>
        <dbReference type="EMBL" id="QKJ30622.1"/>
    </source>
</evidence>
<dbReference type="AlphaFoldDB" id="A0A7D4UKG3"/>
<dbReference type="EMBL" id="CP054139">
    <property type="protein sequence ID" value="QKJ30622.1"/>
    <property type="molecule type" value="Genomic_DNA"/>
</dbReference>
<organism evidence="1 2">
    <name type="scientific">Mucilaginibacter mali</name>
    <dbReference type="NCBI Taxonomy" id="2740462"/>
    <lineage>
        <taxon>Bacteria</taxon>
        <taxon>Pseudomonadati</taxon>
        <taxon>Bacteroidota</taxon>
        <taxon>Sphingobacteriia</taxon>
        <taxon>Sphingobacteriales</taxon>
        <taxon>Sphingobacteriaceae</taxon>
        <taxon>Mucilaginibacter</taxon>
    </lineage>
</organism>
<gene>
    <name evidence="1" type="ORF">HQ865_12930</name>
</gene>
<proteinExistence type="predicted"/>
<name>A0A7D4UKG3_9SPHI</name>
<evidence type="ECO:0000313" key="2">
    <source>
        <dbReference type="Proteomes" id="UP000505355"/>
    </source>
</evidence>